<evidence type="ECO:0000313" key="3">
    <source>
        <dbReference type="Proteomes" id="UP000394068"/>
    </source>
</evidence>
<dbReference type="EMBL" id="CABEHT010000001">
    <property type="protein sequence ID" value="VTS18359.1"/>
    <property type="molecule type" value="Genomic_DNA"/>
</dbReference>
<accession>A0A4U9XXT2</accession>
<dbReference type="InterPro" id="IPR037523">
    <property type="entry name" value="VOC_core"/>
</dbReference>
<keyword evidence="2" id="KW-0223">Dioxygenase</keyword>
<sequence>MIAKSTTMLYVTDTEAAMTFWTKKMGFVITDQTEVEGIKSYEVAPSHDAATKFGIHNKDLVAQANPGMNLEFPSLLMETDDLEAEYQTLTENGVTTNPIMDYQGMVHFTFTDNEGHYIAIRQTSSLH</sequence>
<dbReference type="Gene3D" id="3.10.180.10">
    <property type="entry name" value="2,3-Dihydroxybiphenyl 1,2-Dioxygenase, domain 1"/>
    <property type="match status" value="1"/>
</dbReference>
<dbReference type="PANTHER" id="PTHR36437:SF2">
    <property type="entry name" value="GLYOXALASE_BLEOMYCIN RESISTANCE PROTEIN_DIOXYGENASE"/>
    <property type="match status" value="1"/>
</dbReference>
<gene>
    <name evidence="2" type="ORF">NCTC5386_01631</name>
</gene>
<dbReference type="SUPFAM" id="SSF54593">
    <property type="entry name" value="Glyoxalase/Bleomycin resistance protein/Dihydroxybiphenyl dioxygenase"/>
    <property type="match status" value="1"/>
</dbReference>
<evidence type="ECO:0000259" key="1">
    <source>
        <dbReference type="PROSITE" id="PS51819"/>
    </source>
</evidence>
<dbReference type="PANTHER" id="PTHR36437">
    <property type="entry name" value="GLYOXALASE/BLEOMYCIN RESISTANCE PROTEIN/DIOXYGENASE"/>
    <property type="match status" value="1"/>
</dbReference>
<reference evidence="2 3" key="1">
    <citation type="submission" date="2019-05" db="EMBL/GenBank/DDBJ databases">
        <authorList>
            <consortium name="Pathogen Informatics"/>
        </authorList>
    </citation>
    <scope>NUCLEOTIDE SEQUENCE [LARGE SCALE GENOMIC DNA]</scope>
    <source>
        <strain evidence="2 3">NCTC5386</strain>
    </source>
</reference>
<dbReference type="Proteomes" id="UP000394068">
    <property type="component" value="Unassembled WGS sequence"/>
</dbReference>
<dbReference type="Pfam" id="PF00903">
    <property type="entry name" value="Glyoxalase"/>
    <property type="match status" value="1"/>
</dbReference>
<protein>
    <submittedName>
        <fullName evidence="2">Glyoxalase/bleomycin resistance protein/dioxygenase superfamily protein</fullName>
    </submittedName>
</protein>
<keyword evidence="2" id="KW-0560">Oxidoreductase</keyword>
<evidence type="ECO:0000313" key="2">
    <source>
        <dbReference type="EMBL" id="VTS18359.1"/>
    </source>
</evidence>
<dbReference type="InterPro" id="IPR004360">
    <property type="entry name" value="Glyas_Fos-R_dOase_dom"/>
</dbReference>
<dbReference type="AlphaFoldDB" id="A0A4U9XXT2"/>
<name>A0A4U9XXT2_9STRE</name>
<dbReference type="PROSITE" id="PS51819">
    <property type="entry name" value="VOC"/>
    <property type="match status" value="1"/>
</dbReference>
<proteinExistence type="predicted"/>
<dbReference type="InterPro" id="IPR029068">
    <property type="entry name" value="Glyas_Bleomycin-R_OHBP_Dase"/>
</dbReference>
<dbReference type="GO" id="GO:0051213">
    <property type="term" value="F:dioxygenase activity"/>
    <property type="evidence" value="ECO:0007669"/>
    <property type="project" value="UniProtKB-KW"/>
</dbReference>
<organism evidence="2 3">
    <name type="scientific">Streptococcus pseudoporcinus</name>
    <dbReference type="NCBI Taxonomy" id="361101"/>
    <lineage>
        <taxon>Bacteria</taxon>
        <taxon>Bacillati</taxon>
        <taxon>Bacillota</taxon>
        <taxon>Bacilli</taxon>
        <taxon>Lactobacillales</taxon>
        <taxon>Streptococcaceae</taxon>
        <taxon>Streptococcus</taxon>
    </lineage>
</organism>
<feature type="domain" description="VOC" evidence="1">
    <location>
        <begin position="2"/>
        <end position="123"/>
    </location>
</feature>
<dbReference type="RefSeq" id="WP_077322356.1">
    <property type="nucleotide sequence ID" value="NZ_CABEHT010000001.1"/>
</dbReference>